<comment type="caution">
    <text evidence="4">The sequence shown here is derived from an EMBL/GenBank/DDBJ whole genome shotgun (WGS) entry which is preliminary data.</text>
</comment>
<dbReference type="Pfam" id="PF02230">
    <property type="entry name" value="Abhydrolase_2"/>
    <property type="match status" value="1"/>
</dbReference>
<dbReference type="GO" id="GO:0016787">
    <property type="term" value="F:hydrolase activity"/>
    <property type="evidence" value="ECO:0007669"/>
    <property type="project" value="UniProtKB-KW"/>
</dbReference>
<proteinExistence type="inferred from homology"/>
<dbReference type="InterPro" id="IPR029058">
    <property type="entry name" value="AB_hydrolase_fold"/>
</dbReference>
<reference evidence="4 5" key="1">
    <citation type="submission" date="2019-07" db="EMBL/GenBank/DDBJ databases">
        <title>Diversity of Bacteria from Kongsfjorden, Arctic.</title>
        <authorList>
            <person name="Yu Y."/>
        </authorList>
    </citation>
    <scope>NUCLEOTIDE SEQUENCE [LARGE SCALE GENOMIC DNA]</scope>
    <source>
        <strain evidence="4 5">SM1922</strain>
    </source>
</reference>
<evidence type="ECO:0000256" key="1">
    <source>
        <dbReference type="ARBA" id="ARBA00006499"/>
    </source>
</evidence>
<dbReference type="PANTHER" id="PTHR10655">
    <property type="entry name" value="LYSOPHOSPHOLIPASE-RELATED"/>
    <property type="match status" value="1"/>
</dbReference>
<name>A0A558JF70_9GAMM</name>
<evidence type="ECO:0000256" key="2">
    <source>
        <dbReference type="ARBA" id="ARBA00022801"/>
    </source>
</evidence>
<protein>
    <submittedName>
        <fullName evidence="4">Phospholipase</fullName>
    </submittedName>
</protein>
<dbReference type="InterPro" id="IPR003140">
    <property type="entry name" value="PLipase/COase/thioEstase"/>
</dbReference>
<feature type="domain" description="Phospholipase/carboxylesterase/thioesterase" evidence="3">
    <location>
        <begin position="26"/>
        <end position="218"/>
    </location>
</feature>
<evidence type="ECO:0000259" key="3">
    <source>
        <dbReference type="Pfam" id="PF02230"/>
    </source>
</evidence>
<organism evidence="4 5">
    <name type="scientific">Vreelandella titanicae</name>
    <dbReference type="NCBI Taxonomy" id="664683"/>
    <lineage>
        <taxon>Bacteria</taxon>
        <taxon>Pseudomonadati</taxon>
        <taxon>Pseudomonadota</taxon>
        <taxon>Gammaproteobacteria</taxon>
        <taxon>Oceanospirillales</taxon>
        <taxon>Halomonadaceae</taxon>
        <taxon>Vreelandella</taxon>
    </lineage>
</organism>
<dbReference type="SUPFAM" id="SSF53474">
    <property type="entry name" value="alpha/beta-Hydrolases"/>
    <property type="match status" value="1"/>
</dbReference>
<dbReference type="EMBL" id="VNFE01000001">
    <property type="protein sequence ID" value="TVU92283.1"/>
    <property type="molecule type" value="Genomic_DNA"/>
</dbReference>
<evidence type="ECO:0000313" key="4">
    <source>
        <dbReference type="EMBL" id="TVU92283.1"/>
    </source>
</evidence>
<accession>A0A558JF70</accession>
<evidence type="ECO:0000313" key="5">
    <source>
        <dbReference type="Proteomes" id="UP000317288"/>
    </source>
</evidence>
<dbReference type="InterPro" id="IPR050565">
    <property type="entry name" value="LYPA1-2/EST-like"/>
</dbReference>
<dbReference type="RefSeq" id="WP_144809992.1">
    <property type="nucleotide sequence ID" value="NZ_VNFE01000001.1"/>
</dbReference>
<dbReference type="Gene3D" id="3.40.50.1820">
    <property type="entry name" value="alpha/beta hydrolase"/>
    <property type="match status" value="1"/>
</dbReference>
<dbReference type="Proteomes" id="UP000317288">
    <property type="component" value="Unassembled WGS sequence"/>
</dbReference>
<sequence>MANITFSEPVRESESGLIFRKGSNTSTPKARLLLLHGVGSNEDNLASLAASLPENLEVLLLRGPLRVGPQGFAWYQVNFTSSGPSFDYQQAEASRQLLKRFIEALPTLPTVIAGFSQGGIMSSSVGLTEPELVKGFALLSGRMLRELEPQIASAERLQTISAFIAHGNRDGVLPIDWANEADTWLKRLRVTHETHFYDMAHEIVTEELADFSQWLTKTLPLSNVKEVLHHD</sequence>
<gene>
    <name evidence="4" type="ORF">FQP89_03930</name>
</gene>
<dbReference type="AlphaFoldDB" id="A0A558JF70"/>
<keyword evidence="2" id="KW-0378">Hydrolase</keyword>
<comment type="similarity">
    <text evidence="1">Belongs to the AB hydrolase superfamily. AB hydrolase 2 family.</text>
</comment>
<dbReference type="PANTHER" id="PTHR10655:SF17">
    <property type="entry name" value="LYSOPHOSPHOLIPASE-LIKE PROTEIN 1"/>
    <property type="match status" value="1"/>
</dbReference>